<keyword evidence="16" id="KW-1185">Reference proteome</keyword>
<evidence type="ECO:0000256" key="3">
    <source>
        <dbReference type="ARBA" id="ARBA00006904"/>
    </source>
</evidence>
<keyword evidence="6 12" id="KW-0808">Transferase</keyword>
<dbReference type="GO" id="GO:0004648">
    <property type="term" value="F:O-phospho-L-serine:2-oxoglutarate aminotransferase activity"/>
    <property type="evidence" value="ECO:0007669"/>
    <property type="project" value="UniProtKB-UniRule"/>
</dbReference>
<feature type="modified residue" description="N6-(pyridoxal phosphate)lysine" evidence="12">
    <location>
        <position position="196"/>
    </location>
</feature>
<evidence type="ECO:0000256" key="2">
    <source>
        <dbReference type="ARBA" id="ARBA00005099"/>
    </source>
</evidence>
<dbReference type="GO" id="GO:0005737">
    <property type="term" value="C:cytoplasm"/>
    <property type="evidence" value="ECO:0007669"/>
    <property type="project" value="UniProtKB-SubCell"/>
</dbReference>
<comment type="subcellular location">
    <subcellularLocation>
        <location evidence="12">Cytoplasm</location>
    </subcellularLocation>
</comment>
<evidence type="ECO:0000256" key="4">
    <source>
        <dbReference type="ARBA" id="ARBA00022576"/>
    </source>
</evidence>
<evidence type="ECO:0000256" key="12">
    <source>
        <dbReference type="HAMAP-Rule" id="MF_00160"/>
    </source>
</evidence>
<evidence type="ECO:0000256" key="11">
    <source>
        <dbReference type="ARBA" id="ARBA00049007"/>
    </source>
</evidence>
<dbReference type="FunFam" id="3.40.640.10:FF:000010">
    <property type="entry name" value="Phosphoserine aminotransferase"/>
    <property type="match status" value="1"/>
</dbReference>
<gene>
    <name evidence="12" type="primary">serC</name>
    <name evidence="15" type="ORF">B1806_13610</name>
</gene>
<sequence length="361" mass="39429">MSRTWNFAAGPAAMPEEVLRQAQAELLEWRDARASVMEISHRSKAFMALAAEIESDLRGLAAIPAHYKVLFLQGGATLQFALLAMNLAAPGQHADYVLSGHWGEKAAREAAPYVEVRIAADARASQYRALPPRADWLLDSGAAYVHYTPNETIHGLEFADIPEVGSVPLVADFSSSILSAPLDVTRFGMIYAGAQKNIGPSGLTLLIIREDLLTRATRPMAGIFRYAEHAAHESMLNTPNTFGWYLAGLTLQWIARCGGLAAMAVRNRRKADTLYAAIDGSGGYYRNPVDASARSRMNIPFFLHDARLDSVFLRESEQAGLLALKGHRALGGMRASLYNAMPQEGVEALVAFMQDFNKRHG</sequence>
<feature type="binding site" evidence="12">
    <location>
        <position position="195"/>
    </location>
    <ligand>
        <name>pyridoxal 5'-phosphate</name>
        <dbReference type="ChEBI" id="CHEBI:597326"/>
    </ligand>
</feature>
<dbReference type="GO" id="GO:0006564">
    <property type="term" value="P:L-serine biosynthetic process"/>
    <property type="evidence" value="ECO:0007669"/>
    <property type="project" value="UniProtKB-UniRule"/>
</dbReference>
<reference evidence="15 16" key="1">
    <citation type="submission" date="2017-02" db="EMBL/GenBank/DDBJ databases">
        <title>Whole genome sequencing of Metallibacterium scheffleri DSM 24874 (T).</title>
        <authorList>
            <person name="Kumar S."/>
            <person name="Patil P."/>
            <person name="Patil P.B."/>
        </authorList>
    </citation>
    <scope>NUCLEOTIDE SEQUENCE [LARGE SCALE GENOMIC DNA]</scope>
    <source>
        <strain evidence="15 16">DSM 24874</strain>
    </source>
</reference>
<proteinExistence type="inferred from homology"/>
<comment type="pathway">
    <text evidence="1 12">Cofactor biosynthesis; pyridoxine 5'-phosphate biosynthesis; pyridoxine 5'-phosphate from D-erythrose 4-phosphate: step 3/5.</text>
</comment>
<dbReference type="InterPro" id="IPR015422">
    <property type="entry name" value="PyrdxlP-dep_Trfase_small"/>
</dbReference>
<comment type="similarity">
    <text evidence="3 12">Belongs to the class-V pyridoxal-phosphate-dependent aminotransferase family. SerC subfamily.</text>
</comment>
<comment type="caution">
    <text evidence="15">The sequence shown here is derived from an EMBL/GenBank/DDBJ whole genome shotgun (WGS) entry which is preliminary data.</text>
</comment>
<dbReference type="EMBL" id="MWQO01000052">
    <property type="protein sequence ID" value="THD08098.1"/>
    <property type="molecule type" value="Genomic_DNA"/>
</dbReference>
<feature type="binding site" evidence="12">
    <location>
        <position position="102"/>
    </location>
    <ligand>
        <name>pyridoxal 5'-phosphate</name>
        <dbReference type="ChEBI" id="CHEBI:597326"/>
    </ligand>
</feature>
<dbReference type="InterPro" id="IPR015421">
    <property type="entry name" value="PyrdxlP-dep_Trfase_major"/>
</dbReference>
<keyword evidence="5 12" id="KW-0028">Amino-acid biosynthesis</keyword>
<keyword evidence="8 12" id="KW-0664">Pyridoxine biosynthesis</keyword>
<keyword evidence="7 12" id="KW-0663">Pyridoxal phosphate</keyword>
<evidence type="ECO:0000313" key="16">
    <source>
        <dbReference type="Proteomes" id="UP000307749"/>
    </source>
</evidence>
<evidence type="ECO:0000256" key="10">
    <source>
        <dbReference type="ARBA" id="ARBA00047630"/>
    </source>
</evidence>
<dbReference type="Gene3D" id="3.90.1150.10">
    <property type="entry name" value="Aspartate Aminotransferase, domain 1"/>
    <property type="match status" value="1"/>
</dbReference>
<dbReference type="PROSITE" id="PS00595">
    <property type="entry name" value="AA_TRANSFER_CLASS_5"/>
    <property type="match status" value="1"/>
</dbReference>
<dbReference type="RefSeq" id="WP_081127745.1">
    <property type="nucleotide sequence ID" value="NZ_DAHXOC010000043.1"/>
</dbReference>
<comment type="subunit">
    <text evidence="12">Homodimer.</text>
</comment>
<evidence type="ECO:0000256" key="8">
    <source>
        <dbReference type="ARBA" id="ARBA00023096"/>
    </source>
</evidence>
<dbReference type="InterPro" id="IPR022278">
    <property type="entry name" value="Pser_aminoTfrase"/>
</dbReference>
<dbReference type="Pfam" id="PF00266">
    <property type="entry name" value="Aminotran_5"/>
    <property type="match status" value="1"/>
</dbReference>
<dbReference type="PIRSF" id="PIRSF000525">
    <property type="entry name" value="SerC"/>
    <property type="match status" value="1"/>
</dbReference>
<dbReference type="InterPro" id="IPR000192">
    <property type="entry name" value="Aminotrans_V_dom"/>
</dbReference>
<dbReference type="FunFam" id="3.90.1150.10:FF:000006">
    <property type="entry name" value="Phosphoserine aminotransferase"/>
    <property type="match status" value="1"/>
</dbReference>
<dbReference type="EC" id="2.6.1.52" evidence="12"/>
<evidence type="ECO:0000256" key="1">
    <source>
        <dbReference type="ARBA" id="ARBA00004915"/>
    </source>
</evidence>
<comment type="function">
    <text evidence="12">Catalyzes the reversible conversion of 3-phosphohydroxypyruvate to phosphoserine and of 3-hydroxy-2-oxo-4-phosphonooxybutanoate to phosphohydroxythreonine.</text>
</comment>
<keyword evidence="9 12" id="KW-0718">Serine biosynthesis</keyword>
<keyword evidence="4 12" id="KW-0032">Aminotransferase</keyword>
<feature type="binding site" evidence="12">
    <location>
        <begin position="237"/>
        <end position="238"/>
    </location>
    <ligand>
        <name>pyridoxal 5'-phosphate</name>
        <dbReference type="ChEBI" id="CHEBI:597326"/>
    </ligand>
</feature>
<feature type="binding site" evidence="12">
    <location>
        <position position="42"/>
    </location>
    <ligand>
        <name>L-glutamate</name>
        <dbReference type="ChEBI" id="CHEBI:29985"/>
    </ligand>
</feature>
<comment type="catalytic activity">
    <reaction evidence="10 12">
        <text>4-(phosphooxy)-L-threonine + 2-oxoglutarate = (R)-3-hydroxy-2-oxo-4-phosphooxybutanoate + L-glutamate</text>
        <dbReference type="Rhea" id="RHEA:16573"/>
        <dbReference type="ChEBI" id="CHEBI:16810"/>
        <dbReference type="ChEBI" id="CHEBI:29985"/>
        <dbReference type="ChEBI" id="CHEBI:58452"/>
        <dbReference type="ChEBI" id="CHEBI:58538"/>
        <dbReference type="EC" id="2.6.1.52"/>
    </reaction>
</comment>
<comment type="pathway">
    <text evidence="2 12 13">Amino-acid biosynthesis; L-serine biosynthesis; L-serine from 3-phospho-D-glycerate: step 2/3.</text>
</comment>
<dbReference type="InterPro" id="IPR015424">
    <property type="entry name" value="PyrdxlP-dep_Trfase"/>
</dbReference>
<comment type="catalytic activity">
    <reaction evidence="11 12 13">
        <text>O-phospho-L-serine + 2-oxoglutarate = 3-phosphooxypyruvate + L-glutamate</text>
        <dbReference type="Rhea" id="RHEA:14329"/>
        <dbReference type="ChEBI" id="CHEBI:16810"/>
        <dbReference type="ChEBI" id="CHEBI:18110"/>
        <dbReference type="ChEBI" id="CHEBI:29985"/>
        <dbReference type="ChEBI" id="CHEBI:57524"/>
        <dbReference type="EC" id="2.6.1.52"/>
    </reaction>
</comment>
<dbReference type="GO" id="GO:0030170">
    <property type="term" value="F:pyridoxal phosphate binding"/>
    <property type="evidence" value="ECO:0007669"/>
    <property type="project" value="UniProtKB-UniRule"/>
</dbReference>
<dbReference type="Proteomes" id="UP000307749">
    <property type="component" value="Unassembled WGS sequence"/>
</dbReference>
<dbReference type="InterPro" id="IPR020578">
    <property type="entry name" value="Aminotrans_V_PyrdxlP_BS"/>
</dbReference>
<dbReference type="HAMAP" id="MF_00160">
    <property type="entry name" value="SerC_aminotrans_5"/>
    <property type="match status" value="1"/>
</dbReference>
<dbReference type="SUPFAM" id="SSF53383">
    <property type="entry name" value="PLP-dependent transferases"/>
    <property type="match status" value="1"/>
</dbReference>
<evidence type="ECO:0000259" key="14">
    <source>
        <dbReference type="Pfam" id="PF00266"/>
    </source>
</evidence>
<evidence type="ECO:0000313" key="15">
    <source>
        <dbReference type="EMBL" id="THD08098.1"/>
    </source>
</evidence>
<accession>A0A4S3KIH0</accession>
<dbReference type="NCBIfam" id="NF003764">
    <property type="entry name" value="PRK05355.1"/>
    <property type="match status" value="1"/>
</dbReference>
<dbReference type="UniPathway" id="UPA00135">
    <property type="reaction ID" value="UER00197"/>
</dbReference>
<dbReference type="PANTHER" id="PTHR43247:SF1">
    <property type="entry name" value="PHOSPHOSERINE AMINOTRANSFERASE"/>
    <property type="match status" value="1"/>
</dbReference>
<evidence type="ECO:0000256" key="13">
    <source>
        <dbReference type="RuleBase" id="RU004505"/>
    </source>
</evidence>
<dbReference type="UniPathway" id="UPA00244">
    <property type="reaction ID" value="UER00311"/>
</dbReference>
<feature type="binding site" evidence="12">
    <location>
        <position position="172"/>
    </location>
    <ligand>
        <name>pyridoxal 5'-phosphate</name>
        <dbReference type="ChEBI" id="CHEBI:597326"/>
    </ligand>
</feature>
<comment type="cofactor">
    <cofactor evidence="12">
        <name>pyridoxal 5'-phosphate</name>
        <dbReference type="ChEBI" id="CHEBI:597326"/>
    </cofactor>
    <text evidence="12">Binds 1 pyridoxal phosphate per subunit.</text>
</comment>
<evidence type="ECO:0000256" key="7">
    <source>
        <dbReference type="ARBA" id="ARBA00022898"/>
    </source>
</evidence>
<keyword evidence="12" id="KW-0963">Cytoplasm</keyword>
<dbReference type="NCBIfam" id="TIGR01364">
    <property type="entry name" value="serC_1"/>
    <property type="match status" value="1"/>
</dbReference>
<evidence type="ECO:0000256" key="9">
    <source>
        <dbReference type="ARBA" id="ARBA00023299"/>
    </source>
</evidence>
<name>A0A4S3KIH0_9GAMM</name>
<organism evidence="15 16">
    <name type="scientific">Metallibacterium scheffleri</name>
    <dbReference type="NCBI Taxonomy" id="993689"/>
    <lineage>
        <taxon>Bacteria</taxon>
        <taxon>Pseudomonadati</taxon>
        <taxon>Pseudomonadota</taxon>
        <taxon>Gammaproteobacteria</taxon>
        <taxon>Lysobacterales</taxon>
        <taxon>Rhodanobacteraceae</taxon>
        <taxon>Metallibacterium</taxon>
    </lineage>
</organism>
<comment type="caution">
    <text evidence="12">Lacks conserved residue(s) required for the propagation of feature annotation.</text>
</comment>
<dbReference type="Gene3D" id="3.40.640.10">
    <property type="entry name" value="Type I PLP-dependent aspartate aminotransferase-like (Major domain)"/>
    <property type="match status" value="1"/>
</dbReference>
<dbReference type="AlphaFoldDB" id="A0A4S3KIH0"/>
<feature type="binding site" evidence="12">
    <location>
        <position position="152"/>
    </location>
    <ligand>
        <name>pyridoxal 5'-phosphate</name>
        <dbReference type="ChEBI" id="CHEBI:597326"/>
    </ligand>
</feature>
<protein>
    <recommendedName>
        <fullName evidence="12">Phosphoserine aminotransferase</fullName>
        <ecNumber evidence="12">2.6.1.52</ecNumber>
    </recommendedName>
    <alternativeName>
        <fullName evidence="12">Phosphohydroxythreonine aminotransferase</fullName>
        <shortName evidence="12">PSAT</shortName>
    </alternativeName>
</protein>
<dbReference type="OrthoDB" id="9809412at2"/>
<dbReference type="GO" id="GO:0008615">
    <property type="term" value="P:pyridoxine biosynthetic process"/>
    <property type="evidence" value="ECO:0007669"/>
    <property type="project" value="UniProtKB-UniRule"/>
</dbReference>
<feature type="binding site" evidence="12">
    <location>
        <begin position="76"/>
        <end position="77"/>
    </location>
    <ligand>
        <name>pyridoxal 5'-phosphate</name>
        <dbReference type="ChEBI" id="CHEBI:597326"/>
    </ligand>
</feature>
<dbReference type="STRING" id="993689.GCA_002077135_02231"/>
<evidence type="ECO:0000256" key="5">
    <source>
        <dbReference type="ARBA" id="ARBA00022605"/>
    </source>
</evidence>
<dbReference type="PANTHER" id="PTHR43247">
    <property type="entry name" value="PHOSPHOSERINE AMINOTRANSFERASE"/>
    <property type="match status" value="1"/>
</dbReference>
<evidence type="ECO:0000256" key="6">
    <source>
        <dbReference type="ARBA" id="ARBA00022679"/>
    </source>
</evidence>
<feature type="domain" description="Aminotransferase class V" evidence="14">
    <location>
        <begin position="5"/>
        <end position="349"/>
    </location>
</feature>